<evidence type="ECO:0000256" key="6">
    <source>
        <dbReference type="ARBA" id="ARBA00023015"/>
    </source>
</evidence>
<dbReference type="GO" id="GO:0005634">
    <property type="term" value="C:nucleus"/>
    <property type="evidence" value="ECO:0007669"/>
    <property type="project" value="UniProtKB-SubCell"/>
</dbReference>
<feature type="region of interest" description="Disordered" evidence="10">
    <location>
        <begin position="122"/>
        <end position="145"/>
    </location>
</feature>
<evidence type="ECO:0000256" key="3">
    <source>
        <dbReference type="ARBA" id="ARBA00022737"/>
    </source>
</evidence>
<name>A0A914XHW6_9BILA</name>
<dbReference type="InterPro" id="IPR013087">
    <property type="entry name" value="Znf_C2H2_type"/>
</dbReference>
<evidence type="ECO:0000256" key="2">
    <source>
        <dbReference type="ARBA" id="ARBA00022723"/>
    </source>
</evidence>
<evidence type="ECO:0000256" key="5">
    <source>
        <dbReference type="ARBA" id="ARBA00022833"/>
    </source>
</evidence>
<dbReference type="WBParaSite" id="PSAMB.scaffold8147size6559.g31036.t1">
    <property type="protein sequence ID" value="PSAMB.scaffold8147size6559.g31036.t1"/>
    <property type="gene ID" value="PSAMB.scaffold8147size6559.g31036"/>
</dbReference>
<proteinExistence type="predicted"/>
<keyword evidence="6" id="KW-0805">Transcription regulation</keyword>
<keyword evidence="3" id="KW-0677">Repeat</keyword>
<protein>
    <submittedName>
        <fullName evidence="13">C2H2-type domain-containing protein</fullName>
    </submittedName>
</protein>
<evidence type="ECO:0000259" key="11">
    <source>
        <dbReference type="PROSITE" id="PS50157"/>
    </source>
</evidence>
<dbReference type="SMART" id="SM00355">
    <property type="entry name" value="ZnF_C2H2"/>
    <property type="match status" value="1"/>
</dbReference>
<dbReference type="SUPFAM" id="SSF57667">
    <property type="entry name" value="beta-beta-alpha zinc fingers"/>
    <property type="match status" value="1"/>
</dbReference>
<keyword evidence="8" id="KW-0539">Nucleus</keyword>
<keyword evidence="2" id="KW-0479">Metal-binding</keyword>
<keyword evidence="4 9" id="KW-0863">Zinc-finger</keyword>
<sequence length="299" mass="31843">MQSTVLDRTTATTASPLKALLLAAADLPAVGMASPSFNFFGSSSLDAKLGMTMSSYSPTFPFPSPIVGGIDNLGHIPNLNLCLLANLQSHFAQFLACQAQQQQQQQSTFSTVFDSLAMPVGSPNQPTHTSPAKADGSVCSPSKPLQTSTTVASATIPTAPSRVLKAAFSITNLLMKDDDMIKREPDNKPVISELLLDSDNDDVKPNPSATKVKGFQPGVTTGYTIDALIVSDGRSKRRSNPVGSKDNQRYKCGQCGKTYATSSNLSRHKQTHRALDSPHAKKCQHCGKAYVSMPALRSV</sequence>
<evidence type="ECO:0000313" key="12">
    <source>
        <dbReference type="Proteomes" id="UP000887566"/>
    </source>
</evidence>
<evidence type="ECO:0000256" key="9">
    <source>
        <dbReference type="PROSITE-ProRule" id="PRU00042"/>
    </source>
</evidence>
<dbReference type="GO" id="GO:0008270">
    <property type="term" value="F:zinc ion binding"/>
    <property type="evidence" value="ECO:0007669"/>
    <property type="project" value="UniProtKB-KW"/>
</dbReference>
<keyword evidence="5" id="KW-0862">Zinc</keyword>
<evidence type="ECO:0000256" key="1">
    <source>
        <dbReference type="ARBA" id="ARBA00004123"/>
    </source>
</evidence>
<evidence type="ECO:0000256" key="10">
    <source>
        <dbReference type="SAM" id="MobiDB-lite"/>
    </source>
</evidence>
<feature type="domain" description="C2H2-type" evidence="11">
    <location>
        <begin position="250"/>
        <end position="277"/>
    </location>
</feature>
<reference evidence="13" key="1">
    <citation type="submission" date="2022-11" db="UniProtKB">
        <authorList>
            <consortium name="WormBaseParasite"/>
        </authorList>
    </citation>
    <scope>IDENTIFICATION</scope>
</reference>
<dbReference type="Gene3D" id="3.30.160.60">
    <property type="entry name" value="Classic Zinc Finger"/>
    <property type="match status" value="1"/>
</dbReference>
<dbReference type="AlphaFoldDB" id="A0A914XHW6"/>
<organism evidence="12 13">
    <name type="scientific">Plectus sambesii</name>
    <dbReference type="NCBI Taxonomy" id="2011161"/>
    <lineage>
        <taxon>Eukaryota</taxon>
        <taxon>Metazoa</taxon>
        <taxon>Ecdysozoa</taxon>
        <taxon>Nematoda</taxon>
        <taxon>Chromadorea</taxon>
        <taxon>Plectida</taxon>
        <taxon>Plectina</taxon>
        <taxon>Plectoidea</taxon>
        <taxon>Plectidae</taxon>
        <taxon>Plectus</taxon>
    </lineage>
</organism>
<dbReference type="PROSITE" id="PS00028">
    <property type="entry name" value="ZINC_FINGER_C2H2_1"/>
    <property type="match status" value="1"/>
</dbReference>
<dbReference type="Proteomes" id="UP000887566">
    <property type="component" value="Unplaced"/>
</dbReference>
<dbReference type="FunFam" id="3.30.160.60:FF:000003">
    <property type="entry name" value="Zinc finger protein 3 homolog"/>
    <property type="match status" value="1"/>
</dbReference>
<keyword evidence="7" id="KW-0804">Transcription</keyword>
<evidence type="ECO:0000256" key="8">
    <source>
        <dbReference type="ARBA" id="ARBA00023242"/>
    </source>
</evidence>
<dbReference type="InterPro" id="IPR036236">
    <property type="entry name" value="Znf_C2H2_sf"/>
</dbReference>
<evidence type="ECO:0000256" key="7">
    <source>
        <dbReference type="ARBA" id="ARBA00023163"/>
    </source>
</evidence>
<accession>A0A914XHW6</accession>
<evidence type="ECO:0000256" key="4">
    <source>
        <dbReference type="ARBA" id="ARBA00022771"/>
    </source>
</evidence>
<keyword evidence="12" id="KW-1185">Reference proteome</keyword>
<evidence type="ECO:0000313" key="13">
    <source>
        <dbReference type="WBParaSite" id="PSAMB.scaffold8147size6559.g31036.t1"/>
    </source>
</evidence>
<comment type="subcellular location">
    <subcellularLocation>
        <location evidence="1">Nucleus</location>
    </subcellularLocation>
</comment>
<dbReference type="PROSITE" id="PS50157">
    <property type="entry name" value="ZINC_FINGER_C2H2_2"/>
    <property type="match status" value="1"/>
</dbReference>
<dbReference type="Pfam" id="PF00096">
    <property type="entry name" value="zf-C2H2"/>
    <property type="match status" value="1"/>
</dbReference>